<protein>
    <submittedName>
        <fullName evidence="4">Uroporphyrinogen-III synthase</fullName>
    </submittedName>
</protein>
<organism evidence="4 5">
    <name type="scientific">Streptomyces tsukubensis</name>
    <dbReference type="NCBI Taxonomy" id="83656"/>
    <lineage>
        <taxon>Bacteria</taxon>
        <taxon>Bacillati</taxon>
        <taxon>Actinomycetota</taxon>
        <taxon>Actinomycetes</taxon>
        <taxon>Kitasatosporales</taxon>
        <taxon>Streptomycetaceae</taxon>
        <taxon>Streptomyces</taxon>
    </lineage>
</organism>
<keyword evidence="5" id="KW-1185">Reference proteome</keyword>
<dbReference type="EMBL" id="MVFC01000001">
    <property type="protein sequence ID" value="OON83008.1"/>
    <property type="molecule type" value="Genomic_DNA"/>
</dbReference>
<sequence length="376" mass="38789">MKTPTAAPRTPGPLAGFTVAVTAARRAEELSGLLRRRGADVVRAPALSILPLADDRQLLAATRAVIEEPPDTVVATTGIGFRGWMEAAEGWGEGERLRTVLAGTTLLARGPKARGAIRAAGLTEEWSPASESSAEVLERLLAEGGLTGRRICVQLHGEPLRDMVDALTGAGAAVVTVPVYRWSGPVDPAPLDRLIDAVAAGTVDAVTFTSALAALGMLRRADAAGLGPAVEAALRGRVRAMCVGPVTAAPLLDRGVPAQWPDRYRMGGLVRLVTEALPAAATRLVTAGHRLEVRGTAVLIDDLVRPVSPGPMAVLRALAAHPGRVVARPDLLAGLPGGATDEHAVEAAVARLRAGLGAPGIVETVVKRGYRLAVAG</sequence>
<dbReference type="InterPro" id="IPR001867">
    <property type="entry name" value="OmpR/PhoB-type_DNA-bd"/>
</dbReference>
<evidence type="ECO:0000313" key="5">
    <source>
        <dbReference type="Proteomes" id="UP000190539"/>
    </source>
</evidence>
<dbReference type="STRING" id="83656.B1H18_01130"/>
<evidence type="ECO:0000256" key="2">
    <source>
        <dbReference type="PROSITE-ProRule" id="PRU01091"/>
    </source>
</evidence>
<feature type="domain" description="OmpR/PhoB-type" evidence="3">
    <location>
        <begin position="281"/>
        <end position="374"/>
    </location>
</feature>
<dbReference type="InterPro" id="IPR036388">
    <property type="entry name" value="WH-like_DNA-bd_sf"/>
</dbReference>
<dbReference type="PANTHER" id="PTHR40082">
    <property type="entry name" value="BLR5956 PROTEIN"/>
    <property type="match status" value="1"/>
</dbReference>
<dbReference type="GO" id="GO:0004852">
    <property type="term" value="F:uroporphyrinogen-III synthase activity"/>
    <property type="evidence" value="ECO:0007669"/>
    <property type="project" value="InterPro"/>
</dbReference>
<keyword evidence="1 2" id="KW-0238">DNA-binding</keyword>
<name>A0A1V4AH51_9ACTN</name>
<comment type="caution">
    <text evidence="4">The sequence shown here is derived from an EMBL/GenBank/DDBJ whole genome shotgun (WGS) entry which is preliminary data.</text>
</comment>
<dbReference type="Proteomes" id="UP000190539">
    <property type="component" value="Unassembled WGS sequence"/>
</dbReference>
<proteinExistence type="predicted"/>
<dbReference type="Pfam" id="PF02602">
    <property type="entry name" value="HEM4"/>
    <property type="match status" value="1"/>
</dbReference>
<dbReference type="OrthoDB" id="213853at2"/>
<dbReference type="SUPFAM" id="SSF46894">
    <property type="entry name" value="C-terminal effector domain of the bipartite response regulators"/>
    <property type="match status" value="1"/>
</dbReference>
<dbReference type="InterPro" id="IPR039793">
    <property type="entry name" value="UROS/Hem4"/>
</dbReference>
<dbReference type="NCBIfam" id="NF005568">
    <property type="entry name" value="PRK07239.1"/>
    <property type="match status" value="1"/>
</dbReference>
<dbReference type="SUPFAM" id="SSF69618">
    <property type="entry name" value="HemD-like"/>
    <property type="match status" value="1"/>
</dbReference>
<evidence type="ECO:0000313" key="4">
    <source>
        <dbReference type="EMBL" id="OON83008.1"/>
    </source>
</evidence>
<dbReference type="GO" id="GO:0003677">
    <property type="term" value="F:DNA binding"/>
    <property type="evidence" value="ECO:0007669"/>
    <property type="project" value="UniProtKB-UniRule"/>
</dbReference>
<dbReference type="SMART" id="SM00862">
    <property type="entry name" value="Trans_reg_C"/>
    <property type="match status" value="1"/>
</dbReference>
<feature type="DNA-binding region" description="OmpR/PhoB-type" evidence="2">
    <location>
        <begin position="281"/>
        <end position="374"/>
    </location>
</feature>
<evidence type="ECO:0000259" key="3">
    <source>
        <dbReference type="PROSITE" id="PS51755"/>
    </source>
</evidence>
<dbReference type="Gene3D" id="3.40.50.10090">
    <property type="match status" value="2"/>
</dbReference>
<evidence type="ECO:0000256" key="1">
    <source>
        <dbReference type="ARBA" id="ARBA00023125"/>
    </source>
</evidence>
<gene>
    <name evidence="4" type="ORF">B1H18_01130</name>
</gene>
<dbReference type="CDD" id="cd00383">
    <property type="entry name" value="trans_reg_C"/>
    <property type="match status" value="1"/>
</dbReference>
<reference evidence="4 5" key="1">
    <citation type="submission" date="2017-02" db="EMBL/GenBank/DDBJ databases">
        <title>Draft Genome Sequence of Streptomyces tsukubaensis F601, a Producer of the immunosuppressant tacrolimus FK506.</title>
        <authorList>
            <person name="Zong G."/>
            <person name="Zhong C."/>
            <person name="Fu J."/>
            <person name="Qin R."/>
            <person name="Cao G."/>
        </authorList>
    </citation>
    <scope>NUCLEOTIDE SEQUENCE [LARGE SCALE GENOMIC DNA]</scope>
    <source>
        <strain evidence="4 5">F601</strain>
    </source>
</reference>
<dbReference type="InterPro" id="IPR003754">
    <property type="entry name" value="4pyrrol_synth_uPrphyn_synth"/>
</dbReference>
<dbReference type="GO" id="GO:0000160">
    <property type="term" value="P:phosphorelay signal transduction system"/>
    <property type="evidence" value="ECO:0007669"/>
    <property type="project" value="InterPro"/>
</dbReference>
<dbReference type="PROSITE" id="PS51755">
    <property type="entry name" value="OMPR_PHOB"/>
    <property type="match status" value="1"/>
</dbReference>
<dbReference type="AlphaFoldDB" id="A0A1V4AH51"/>
<dbReference type="InterPro" id="IPR016032">
    <property type="entry name" value="Sig_transdc_resp-reg_C-effctor"/>
</dbReference>
<dbReference type="Gene3D" id="1.10.10.10">
    <property type="entry name" value="Winged helix-like DNA-binding domain superfamily/Winged helix DNA-binding domain"/>
    <property type="match status" value="1"/>
</dbReference>
<dbReference type="RefSeq" id="WP_077964407.1">
    <property type="nucleotide sequence ID" value="NZ_CP045178.1"/>
</dbReference>
<dbReference type="GO" id="GO:0006355">
    <property type="term" value="P:regulation of DNA-templated transcription"/>
    <property type="evidence" value="ECO:0007669"/>
    <property type="project" value="InterPro"/>
</dbReference>
<dbReference type="PANTHER" id="PTHR40082:SF1">
    <property type="entry name" value="BLR5956 PROTEIN"/>
    <property type="match status" value="1"/>
</dbReference>
<dbReference type="GO" id="GO:0006780">
    <property type="term" value="P:uroporphyrinogen III biosynthetic process"/>
    <property type="evidence" value="ECO:0007669"/>
    <property type="project" value="InterPro"/>
</dbReference>
<dbReference type="Pfam" id="PF00486">
    <property type="entry name" value="Trans_reg_C"/>
    <property type="match status" value="1"/>
</dbReference>
<accession>A0A1V4AH51</accession>
<dbReference type="CDD" id="cd06578">
    <property type="entry name" value="HemD"/>
    <property type="match status" value="1"/>
</dbReference>
<dbReference type="InterPro" id="IPR036108">
    <property type="entry name" value="4pyrrol_syn_uPrphyn_synt_sf"/>
</dbReference>